<feature type="compositionally biased region" description="Basic residues" evidence="1">
    <location>
        <begin position="1"/>
        <end position="11"/>
    </location>
</feature>
<feature type="compositionally biased region" description="Low complexity" evidence="1">
    <location>
        <begin position="12"/>
        <end position="27"/>
    </location>
</feature>
<sequence length="53" mass="5535">AATRACRRAARLRPPSTPDRSTPRARPQPADGPDHPGRPLVLDALEPAAGASL</sequence>
<evidence type="ECO:0000256" key="1">
    <source>
        <dbReference type="SAM" id="MobiDB-lite"/>
    </source>
</evidence>
<proteinExistence type="predicted"/>
<name>A0A6J4H8J3_9ACTN</name>
<gene>
    <name evidence="2" type="ORF">AVDCRST_MAG57-418</name>
</gene>
<evidence type="ECO:0000313" key="2">
    <source>
        <dbReference type="EMBL" id="CAA9217574.1"/>
    </source>
</evidence>
<feature type="non-terminal residue" evidence="2">
    <location>
        <position position="1"/>
    </location>
</feature>
<reference evidence="2" key="1">
    <citation type="submission" date="2020-02" db="EMBL/GenBank/DDBJ databases">
        <authorList>
            <person name="Meier V. D."/>
        </authorList>
    </citation>
    <scope>NUCLEOTIDE SEQUENCE</scope>
    <source>
        <strain evidence="2">AVDCRST_MAG57</strain>
    </source>
</reference>
<dbReference type="EMBL" id="CADCTI010000040">
    <property type="protein sequence ID" value="CAA9217574.1"/>
    <property type="molecule type" value="Genomic_DNA"/>
</dbReference>
<organism evidence="2">
    <name type="scientific">uncultured Blastococcus sp</name>
    <dbReference type="NCBI Taxonomy" id="217144"/>
    <lineage>
        <taxon>Bacteria</taxon>
        <taxon>Bacillati</taxon>
        <taxon>Actinomycetota</taxon>
        <taxon>Actinomycetes</taxon>
        <taxon>Geodermatophilales</taxon>
        <taxon>Geodermatophilaceae</taxon>
        <taxon>Blastococcus</taxon>
        <taxon>environmental samples</taxon>
    </lineage>
</organism>
<dbReference type="AlphaFoldDB" id="A0A6J4H8J3"/>
<accession>A0A6J4H8J3</accession>
<feature type="region of interest" description="Disordered" evidence="1">
    <location>
        <begin position="1"/>
        <end position="41"/>
    </location>
</feature>
<feature type="non-terminal residue" evidence="2">
    <location>
        <position position="53"/>
    </location>
</feature>
<protein>
    <submittedName>
        <fullName evidence="2">Uncharacterized protein</fullName>
    </submittedName>
</protein>